<evidence type="ECO:0000256" key="10">
    <source>
        <dbReference type="ARBA" id="ARBA00049535"/>
    </source>
</evidence>
<dbReference type="SUPFAM" id="SSF53271">
    <property type="entry name" value="PRTase-like"/>
    <property type="match status" value="1"/>
</dbReference>
<dbReference type="EMBL" id="KF900522">
    <property type="protein sequence ID" value="AIE97993.1"/>
    <property type="molecule type" value="Genomic_DNA"/>
</dbReference>
<evidence type="ECO:0000256" key="4">
    <source>
        <dbReference type="ARBA" id="ARBA00022723"/>
    </source>
</evidence>
<sequence>MLVKFAVIGGNASKDLAKRIARRLKTPYIETQTKVFPDGESKIAFKRIPKKSIILVVQSTYPPVDTNLLQALTIISQARKVSSKIYAIIPYMGYARQDKQFLSGEVVTMSVIAKMLQAAGATKVIIVDIHSKTALNHFKIPTESVSAIPELAKYFKKLKLKNPLVVSPDMGGSSRAKKFASLLNTDFVILKKSRNRKTGKVRIQSSKVDVHERDLIVVDDIISTGGSVVMATQFLKRQKCKRVFVACTHGLFIGDAERKIKKAGVSQIISTNTIPRNTSKVDVSGVIAESIQ</sequence>
<evidence type="ECO:0000256" key="7">
    <source>
        <dbReference type="ARBA" id="ARBA00022777"/>
    </source>
</evidence>
<evidence type="ECO:0000256" key="11">
    <source>
        <dbReference type="ARBA" id="ARBA00061433"/>
    </source>
</evidence>
<evidence type="ECO:0000256" key="13">
    <source>
        <dbReference type="RuleBase" id="RU004324"/>
    </source>
</evidence>
<proteinExistence type="inferred from homology"/>
<dbReference type="GO" id="GO:0002189">
    <property type="term" value="C:ribose phosphate diphosphokinase complex"/>
    <property type="evidence" value="ECO:0007669"/>
    <property type="project" value="TreeGrafter"/>
</dbReference>
<dbReference type="EC" id="2.7.6.1" evidence="1"/>
<keyword evidence="2" id="KW-0963">Cytoplasm</keyword>
<dbReference type="FunFam" id="3.40.50.2020:FF:000074">
    <property type="entry name" value="Ribose-phosphate pyrophosphokinase"/>
    <property type="match status" value="1"/>
</dbReference>
<keyword evidence="5 13" id="KW-0545">Nucleotide biosynthesis</keyword>
<keyword evidence="8" id="KW-0067">ATP-binding</keyword>
<dbReference type="InterPro" id="IPR005946">
    <property type="entry name" value="Rib-P_diPkinase"/>
</dbReference>
<keyword evidence="6" id="KW-0547">Nucleotide-binding</keyword>
<evidence type="ECO:0000256" key="3">
    <source>
        <dbReference type="ARBA" id="ARBA00022679"/>
    </source>
</evidence>
<dbReference type="GO" id="GO:0016301">
    <property type="term" value="F:kinase activity"/>
    <property type="evidence" value="ECO:0007669"/>
    <property type="project" value="UniProtKB-KW"/>
</dbReference>
<evidence type="ECO:0000256" key="6">
    <source>
        <dbReference type="ARBA" id="ARBA00022741"/>
    </source>
</evidence>
<dbReference type="GO" id="GO:0004749">
    <property type="term" value="F:ribose phosphate diphosphokinase activity"/>
    <property type="evidence" value="ECO:0007669"/>
    <property type="project" value="UniProtKB-EC"/>
</dbReference>
<dbReference type="InterPro" id="IPR029057">
    <property type="entry name" value="PRTase-like"/>
</dbReference>
<evidence type="ECO:0000256" key="5">
    <source>
        <dbReference type="ARBA" id="ARBA00022727"/>
    </source>
</evidence>
<comment type="catalytic activity">
    <reaction evidence="10">
        <text>D-ribose 5-phosphate + ATP = 5-phospho-alpha-D-ribose 1-diphosphate + AMP + H(+)</text>
        <dbReference type="Rhea" id="RHEA:15609"/>
        <dbReference type="ChEBI" id="CHEBI:15378"/>
        <dbReference type="ChEBI" id="CHEBI:30616"/>
        <dbReference type="ChEBI" id="CHEBI:58017"/>
        <dbReference type="ChEBI" id="CHEBI:78346"/>
        <dbReference type="ChEBI" id="CHEBI:456215"/>
        <dbReference type="EC" id="2.7.6.1"/>
    </reaction>
</comment>
<evidence type="ECO:0000256" key="12">
    <source>
        <dbReference type="ARBA" id="ARBA00069492"/>
    </source>
</evidence>
<keyword evidence="9" id="KW-0460">Magnesium</keyword>
<evidence type="ECO:0000256" key="1">
    <source>
        <dbReference type="ARBA" id="ARBA00013247"/>
    </source>
</evidence>
<keyword evidence="4" id="KW-0479">Metal-binding</keyword>
<evidence type="ECO:0000256" key="2">
    <source>
        <dbReference type="ARBA" id="ARBA00022490"/>
    </source>
</evidence>
<evidence type="ECO:0000259" key="14">
    <source>
        <dbReference type="Pfam" id="PF00156"/>
    </source>
</evidence>
<dbReference type="Pfam" id="PF00156">
    <property type="entry name" value="Pribosyltran"/>
    <property type="match status" value="1"/>
</dbReference>
<dbReference type="GO" id="GO:0005524">
    <property type="term" value="F:ATP binding"/>
    <property type="evidence" value="ECO:0007669"/>
    <property type="project" value="UniProtKB-KW"/>
</dbReference>
<dbReference type="Pfam" id="PF13793">
    <property type="entry name" value="Pribosyltran_N"/>
    <property type="match status" value="1"/>
</dbReference>
<name>A0A075G362_9ARCH</name>
<keyword evidence="7 16" id="KW-0418">Kinase</keyword>
<gene>
    <name evidence="16" type="primary">PRPS</name>
    <name evidence="16" type="synonym">prsA</name>
</gene>
<dbReference type="NCBIfam" id="TIGR01251">
    <property type="entry name" value="ribP_PPkin"/>
    <property type="match status" value="1"/>
</dbReference>
<dbReference type="FunFam" id="3.40.50.2020:FF:000014">
    <property type="entry name" value="Ribose-phosphate pyrophosphokinase 1"/>
    <property type="match status" value="1"/>
</dbReference>
<keyword evidence="3 16" id="KW-0808">Transferase</keyword>
<dbReference type="InterPro" id="IPR000836">
    <property type="entry name" value="PRTase_dom"/>
</dbReference>
<evidence type="ECO:0000259" key="15">
    <source>
        <dbReference type="Pfam" id="PF13793"/>
    </source>
</evidence>
<dbReference type="AlphaFoldDB" id="A0A075G362"/>
<feature type="domain" description="Phosphoribosyltransferase" evidence="14">
    <location>
        <begin position="152"/>
        <end position="253"/>
    </location>
</feature>
<evidence type="ECO:0000256" key="9">
    <source>
        <dbReference type="ARBA" id="ARBA00022842"/>
    </source>
</evidence>
<evidence type="ECO:0000313" key="16">
    <source>
        <dbReference type="EMBL" id="AIE97993.1"/>
    </source>
</evidence>
<dbReference type="GO" id="GO:0006015">
    <property type="term" value="P:5-phosphoribose 1-diphosphate biosynthetic process"/>
    <property type="evidence" value="ECO:0007669"/>
    <property type="project" value="TreeGrafter"/>
</dbReference>
<dbReference type="GO" id="GO:0000287">
    <property type="term" value="F:magnesium ion binding"/>
    <property type="evidence" value="ECO:0007669"/>
    <property type="project" value="InterPro"/>
</dbReference>
<dbReference type="CDD" id="cd06223">
    <property type="entry name" value="PRTases_typeI"/>
    <property type="match status" value="1"/>
</dbReference>
<organism evidence="16">
    <name type="scientific">uncultured marine thaumarchaeote KM3_03_G08</name>
    <dbReference type="NCBI Taxonomy" id="1455962"/>
    <lineage>
        <taxon>Archaea</taxon>
        <taxon>Nitrososphaerota</taxon>
        <taxon>environmental samples</taxon>
    </lineage>
</organism>
<dbReference type="SMART" id="SM01400">
    <property type="entry name" value="Pribosyltran_N"/>
    <property type="match status" value="1"/>
</dbReference>
<evidence type="ECO:0000256" key="8">
    <source>
        <dbReference type="ARBA" id="ARBA00022840"/>
    </source>
</evidence>
<dbReference type="GO" id="GO:0005737">
    <property type="term" value="C:cytoplasm"/>
    <property type="evidence" value="ECO:0007669"/>
    <property type="project" value="TreeGrafter"/>
</dbReference>
<comment type="similarity">
    <text evidence="11">Belongs to the ribose-phosphate pyrophosphokinase family. Class III (archaeal) subfamily.</text>
</comment>
<dbReference type="Gene3D" id="3.40.50.2020">
    <property type="match status" value="2"/>
</dbReference>
<protein>
    <recommendedName>
        <fullName evidence="12">Ribose-phosphate pyrophosphokinase</fullName>
        <ecNumber evidence="1">2.7.6.1</ecNumber>
    </recommendedName>
</protein>
<dbReference type="PANTHER" id="PTHR10210">
    <property type="entry name" value="RIBOSE-PHOSPHATE DIPHOSPHOKINASE FAMILY MEMBER"/>
    <property type="match status" value="1"/>
</dbReference>
<dbReference type="InterPro" id="IPR029099">
    <property type="entry name" value="Pribosyltran_N"/>
</dbReference>
<reference evidence="16" key="1">
    <citation type="journal article" date="2014" name="Genome Biol. Evol.">
        <title>Pangenome evidence for extensive interdomain horizontal transfer affecting lineage core and shell genes in uncultured planktonic thaumarchaeota and euryarchaeota.</title>
        <authorList>
            <person name="Deschamps P."/>
            <person name="Zivanovic Y."/>
            <person name="Moreira D."/>
            <person name="Rodriguez-Valera F."/>
            <person name="Lopez-Garcia P."/>
        </authorList>
    </citation>
    <scope>NUCLEOTIDE SEQUENCE</scope>
</reference>
<dbReference type="PANTHER" id="PTHR10210:SF32">
    <property type="entry name" value="RIBOSE-PHOSPHATE PYROPHOSPHOKINASE 2"/>
    <property type="match status" value="1"/>
</dbReference>
<feature type="domain" description="Ribose-phosphate pyrophosphokinase N-terminal" evidence="15">
    <location>
        <begin position="6"/>
        <end position="120"/>
    </location>
</feature>
<accession>A0A075G362</accession>
<dbReference type="GO" id="GO:0006164">
    <property type="term" value="P:purine nucleotide biosynthetic process"/>
    <property type="evidence" value="ECO:0007669"/>
    <property type="project" value="TreeGrafter"/>
</dbReference>